<dbReference type="InterPro" id="IPR049304">
    <property type="entry name" value="Gly_rich_dom"/>
</dbReference>
<evidence type="ECO:0000313" key="4">
    <source>
        <dbReference type="Proteomes" id="UP000034665"/>
    </source>
</evidence>
<sequence>MKSSKSLSILLSAIVTTLTVVFIVSADNWTPPTGEPTANNTPAPIHVGGNAQSKSGGLIVGAGLSASQNALIVPTGNVLVGTINGQTAPNGGGGNVVANDFYITSIGKWVSQLSANAPFPQGTQVFNETGTFTVPEGVYSVEVTAWGGGGGGLAACFESDRNPRSTGGSGGGGGAWAKKVIAVTPTNTYDVVVGEGGAGGIRGGDRGCATGGSGKNSSFGADLLVVKGGGAASYDGGPNNDILRGGAGGAATVGDGESLAGEKGADADGLPEGAYGGSSPNGGAKTSRSTGVGSAGFVPGGGGGGGALTVLTAGYYNSVENVDVPGYYNQEWVAPTYSYNIGGPGAKGKVIVTWGGAVAP</sequence>
<evidence type="ECO:0000256" key="1">
    <source>
        <dbReference type="SAM" id="MobiDB-lite"/>
    </source>
</evidence>
<dbReference type="Proteomes" id="UP000034665">
    <property type="component" value="Unassembled WGS sequence"/>
</dbReference>
<dbReference type="EMBL" id="LBWR01000001">
    <property type="protein sequence ID" value="KKR12531.1"/>
    <property type="molecule type" value="Genomic_DNA"/>
</dbReference>
<reference evidence="3 4" key="1">
    <citation type="journal article" date="2015" name="Nature">
        <title>rRNA introns, odd ribosomes, and small enigmatic genomes across a large radiation of phyla.</title>
        <authorList>
            <person name="Brown C.T."/>
            <person name="Hug L.A."/>
            <person name="Thomas B.C."/>
            <person name="Sharon I."/>
            <person name="Castelle C.J."/>
            <person name="Singh A."/>
            <person name="Wilkins M.J."/>
            <person name="Williams K.H."/>
            <person name="Banfield J.F."/>
        </authorList>
    </citation>
    <scope>NUCLEOTIDE SEQUENCE [LARGE SCALE GENOMIC DNA]</scope>
</reference>
<organism evidence="3 4">
    <name type="scientific">Candidatus Wolfebacteria bacterium GW2011_GWC2_39_22</name>
    <dbReference type="NCBI Taxonomy" id="1619013"/>
    <lineage>
        <taxon>Bacteria</taxon>
        <taxon>Candidatus Wolfeibacteriota</taxon>
    </lineage>
</organism>
<dbReference type="AlphaFoldDB" id="A0A0G0NI74"/>
<comment type="caution">
    <text evidence="3">The sequence shown here is derived from an EMBL/GenBank/DDBJ whole genome shotgun (WGS) entry which is preliminary data.</text>
</comment>
<protein>
    <recommendedName>
        <fullName evidence="2">Glycine-rich domain-containing protein</fullName>
    </recommendedName>
</protein>
<feature type="domain" description="Glycine-rich" evidence="2">
    <location>
        <begin position="129"/>
        <end position="354"/>
    </location>
</feature>
<dbReference type="STRING" id="1619013.UT41_C0001G0075"/>
<proteinExistence type="predicted"/>
<gene>
    <name evidence="3" type="ORF">UT41_C0001G0075</name>
</gene>
<feature type="region of interest" description="Disordered" evidence="1">
    <location>
        <begin position="254"/>
        <end position="290"/>
    </location>
</feature>
<accession>A0A0G0NI74</accession>
<evidence type="ECO:0000259" key="2">
    <source>
        <dbReference type="Pfam" id="PF21722"/>
    </source>
</evidence>
<name>A0A0G0NI74_9BACT</name>
<evidence type="ECO:0000313" key="3">
    <source>
        <dbReference type="EMBL" id="KKR12531.1"/>
    </source>
</evidence>
<dbReference type="Pfam" id="PF21722">
    <property type="entry name" value="Gly_rich_2"/>
    <property type="match status" value="1"/>
</dbReference>